<reference evidence="2" key="1">
    <citation type="journal article" date="2023" name="G3 (Bethesda)">
        <title>A reference genome for the long-term kleptoplast-retaining sea slug Elysia crispata morphotype clarki.</title>
        <authorList>
            <person name="Eastman K.E."/>
            <person name="Pendleton A.L."/>
            <person name="Shaikh M.A."/>
            <person name="Suttiyut T."/>
            <person name="Ogas R."/>
            <person name="Tomko P."/>
            <person name="Gavelis G."/>
            <person name="Widhalm J.R."/>
            <person name="Wisecaver J.H."/>
        </authorList>
    </citation>
    <scope>NUCLEOTIDE SEQUENCE</scope>
    <source>
        <strain evidence="2">ECLA1</strain>
    </source>
</reference>
<accession>A0AAE0Y6T3</accession>
<organism evidence="2 3">
    <name type="scientific">Elysia crispata</name>
    <name type="common">lettuce slug</name>
    <dbReference type="NCBI Taxonomy" id="231223"/>
    <lineage>
        <taxon>Eukaryota</taxon>
        <taxon>Metazoa</taxon>
        <taxon>Spiralia</taxon>
        <taxon>Lophotrochozoa</taxon>
        <taxon>Mollusca</taxon>
        <taxon>Gastropoda</taxon>
        <taxon>Heterobranchia</taxon>
        <taxon>Euthyneura</taxon>
        <taxon>Panpulmonata</taxon>
        <taxon>Sacoglossa</taxon>
        <taxon>Placobranchoidea</taxon>
        <taxon>Plakobranchidae</taxon>
        <taxon>Elysia</taxon>
    </lineage>
</organism>
<keyword evidence="3" id="KW-1185">Reference proteome</keyword>
<dbReference type="AlphaFoldDB" id="A0AAE0Y6T3"/>
<evidence type="ECO:0000313" key="2">
    <source>
        <dbReference type="EMBL" id="KAK3734467.1"/>
    </source>
</evidence>
<evidence type="ECO:0000256" key="1">
    <source>
        <dbReference type="SAM" id="SignalP"/>
    </source>
</evidence>
<sequence>MLLCAGVLCVGITAWGRCPIDKEVGTRLTKRILIDFLGSRDKFHWRTVSLHNSIDDKEVGSRLNRTSALIHAPGEPGQRPTPTSSATCAGLTTDRCGLFDSTHSFFPLSGVILF</sequence>
<dbReference type="EMBL" id="JAWDGP010006848">
    <property type="protein sequence ID" value="KAK3734467.1"/>
    <property type="molecule type" value="Genomic_DNA"/>
</dbReference>
<evidence type="ECO:0000313" key="3">
    <source>
        <dbReference type="Proteomes" id="UP001283361"/>
    </source>
</evidence>
<evidence type="ECO:0008006" key="4">
    <source>
        <dbReference type="Google" id="ProtNLM"/>
    </source>
</evidence>
<feature type="chain" id="PRO_5042003375" description="Secreted protein" evidence="1">
    <location>
        <begin position="17"/>
        <end position="114"/>
    </location>
</feature>
<proteinExistence type="predicted"/>
<feature type="signal peptide" evidence="1">
    <location>
        <begin position="1"/>
        <end position="16"/>
    </location>
</feature>
<protein>
    <recommendedName>
        <fullName evidence="4">Secreted protein</fullName>
    </recommendedName>
</protein>
<comment type="caution">
    <text evidence="2">The sequence shown here is derived from an EMBL/GenBank/DDBJ whole genome shotgun (WGS) entry which is preliminary data.</text>
</comment>
<dbReference type="Proteomes" id="UP001283361">
    <property type="component" value="Unassembled WGS sequence"/>
</dbReference>
<gene>
    <name evidence="2" type="ORF">RRG08_029142</name>
</gene>
<name>A0AAE0Y6T3_9GAST</name>
<keyword evidence="1" id="KW-0732">Signal</keyword>